<reference evidence="5 6" key="1">
    <citation type="journal article" date="2014" name="Int. J. Syst. Evol. Microbiol.">
        <title>Brachybacterium ginsengisoli sp. nov., isolated from soil of a ginseng field.</title>
        <authorList>
            <person name="Hoang V.A."/>
            <person name="Kim Y.J."/>
            <person name="Nguyen N.L."/>
            <person name="Yang D.C."/>
        </authorList>
    </citation>
    <scope>NUCLEOTIDE SEQUENCE [LARGE SCALE GENOMIC DNA]</scope>
    <source>
        <strain evidence="5 6">DCY80</strain>
    </source>
</reference>
<keyword evidence="1" id="KW-0805">Transcription regulation</keyword>
<name>A0A291H045_9MICO</name>
<dbReference type="OrthoDB" id="3252280at2"/>
<evidence type="ECO:0000313" key="5">
    <source>
        <dbReference type="EMBL" id="ATG55825.1"/>
    </source>
</evidence>
<dbReference type="PANTHER" id="PTHR30146:SF155">
    <property type="entry name" value="ALANINE RACEMASE"/>
    <property type="match status" value="1"/>
</dbReference>
<keyword evidence="6" id="KW-1185">Reference proteome</keyword>
<evidence type="ECO:0000259" key="4">
    <source>
        <dbReference type="PROSITE" id="PS51000"/>
    </source>
</evidence>
<dbReference type="InterPro" id="IPR036390">
    <property type="entry name" value="WH_DNA-bd_sf"/>
</dbReference>
<dbReference type="Gene3D" id="1.10.10.10">
    <property type="entry name" value="Winged helix-like DNA-binding domain superfamily/Winged helix DNA-binding domain"/>
    <property type="match status" value="1"/>
</dbReference>
<feature type="domain" description="HTH deoR-type" evidence="4">
    <location>
        <begin position="3"/>
        <end position="58"/>
    </location>
</feature>
<dbReference type="InterPro" id="IPR028082">
    <property type="entry name" value="Peripla_BP_I"/>
</dbReference>
<dbReference type="InterPro" id="IPR018356">
    <property type="entry name" value="Tscrpt_reg_HTH_DeoR_CS"/>
</dbReference>
<dbReference type="InterPro" id="IPR001034">
    <property type="entry name" value="DeoR_HTH"/>
</dbReference>
<evidence type="ECO:0000256" key="2">
    <source>
        <dbReference type="ARBA" id="ARBA00023125"/>
    </source>
</evidence>
<dbReference type="AlphaFoldDB" id="A0A291H045"/>
<dbReference type="PANTHER" id="PTHR30146">
    <property type="entry name" value="LACI-RELATED TRANSCRIPTIONAL REPRESSOR"/>
    <property type="match status" value="1"/>
</dbReference>
<dbReference type="PRINTS" id="PR00037">
    <property type="entry name" value="HTHLACR"/>
</dbReference>
<dbReference type="Gene3D" id="3.40.50.2300">
    <property type="match status" value="2"/>
</dbReference>
<dbReference type="SMART" id="SM00420">
    <property type="entry name" value="HTH_DEOR"/>
    <property type="match status" value="1"/>
</dbReference>
<dbReference type="KEGG" id="bgg:CFK41_14350"/>
<dbReference type="GO" id="GO:0003700">
    <property type="term" value="F:DNA-binding transcription factor activity"/>
    <property type="evidence" value="ECO:0007669"/>
    <property type="project" value="InterPro"/>
</dbReference>
<dbReference type="GO" id="GO:0000976">
    <property type="term" value="F:transcription cis-regulatory region binding"/>
    <property type="evidence" value="ECO:0007669"/>
    <property type="project" value="TreeGrafter"/>
</dbReference>
<protein>
    <recommendedName>
        <fullName evidence="4">HTH deoR-type domain-containing protein</fullName>
    </recommendedName>
</protein>
<dbReference type="Pfam" id="PF08220">
    <property type="entry name" value="HTH_DeoR"/>
    <property type="match status" value="1"/>
</dbReference>
<dbReference type="PROSITE" id="PS00894">
    <property type="entry name" value="HTH_DEOR_1"/>
    <property type="match status" value="1"/>
</dbReference>
<dbReference type="Pfam" id="PF13377">
    <property type="entry name" value="Peripla_BP_3"/>
    <property type="match status" value="1"/>
</dbReference>
<evidence type="ECO:0000313" key="6">
    <source>
        <dbReference type="Proteomes" id="UP000217889"/>
    </source>
</evidence>
<accession>A0A291H045</accession>
<proteinExistence type="predicted"/>
<evidence type="ECO:0000256" key="3">
    <source>
        <dbReference type="ARBA" id="ARBA00023163"/>
    </source>
</evidence>
<evidence type="ECO:0000256" key="1">
    <source>
        <dbReference type="ARBA" id="ARBA00023015"/>
    </source>
</evidence>
<dbReference type="InterPro" id="IPR046335">
    <property type="entry name" value="LacI/GalR-like_sensor"/>
</dbReference>
<dbReference type="CDD" id="cd06267">
    <property type="entry name" value="PBP1_LacI_sugar_binding-like"/>
    <property type="match status" value="1"/>
</dbReference>
<dbReference type="EMBL" id="CP023564">
    <property type="protein sequence ID" value="ATG55825.1"/>
    <property type="molecule type" value="Genomic_DNA"/>
</dbReference>
<keyword evidence="3" id="KW-0804">Transcription</keyword>
<dbReference type="SUPFAM" id="SSF46785">
    <property type="entry name" value="Winged helix' DNA-binding domain"/>
    <property type="match status" value="1"/>
</dbReference>
<organism evidence="5 6">
    <name type="scientific">Brachybacterium ginsengisoli</name>
    <dbReference type="NCBI Taxonomy" id="1331682"/>
    <lineage>
        <taxon>Bacteria</taxon>
        <taxon>Bacillati</taxon>
        <taxon>Actinomycetota</taxon>
        <taxon>Actinomycetes</taxon>
        <taxon>Micrococcales</taxon>
        <taxon>Dermabacteraceae</taxon>
        <taxon>Brachybacterium</taxon>
    </lineage>
</organism>
<dbReference type="RefSeq" id="WP_096800285.1">
    <property type="nucleotide sequence ID" value="NZ_CP023564.1"/>
</dbReference>
<dbReference type="PROSITE" id="PS51000">
    <property type="entry name" value="HTH_DEOR_2"/>
    <property type="match status" value="1"/>
</dbReference>
<dbReference type="InterPro" id="IPR036388">
    <property type="entry name" value="WH-like_DNA-bd_sf"/>
</dbReference>
<sequence length="363" mass="38733">MDVHERQQRILAELRLHGSLSAADFATRTGVSPMTVRRDLRELADDGRLRRVHGGAESVDASPYAALRHRPAARTVPDPLQPAAPLFTLGQVSPDPSYHFPPIVDSAVERARALGGRVVLGVSRYQRERESHQIERLLAGGVDALLVTTTVADSFEVLARLAEVTIPVVLVERSVEEAPVGDALESVRTDHAAGMVLAVKHLVELGHEHLRVLAYDTPTTPFLRQGLDRAVRQLGLDEGADMVGVNEVDGPGEHLRGLLEQAVADGVTALVVHSDHLAVDLTGVAVASGIDVPGDLSIVAYDDQVAALAEVPLTAVTRPSRDIGALAATMAFERLATTDTVSASRHVTLRPSLTVRSSTAPPH</sequence>
<keyword evidence="2" id="KW-0238">DNA-binding</keyword>
<dbReference type="Proteomes" id="UP000217889">
    <property type="component" value="Chromosome"/>
</dbReference>
<dbReference type="SUPFAM" id="SSF53822">
    <property type="entry name" value="Periplasmic binding protein-like I"/>
    <property type="match status" value="1"/>
</dbReference>
<gene>
    <name evidence="5" type="ORF">CFK41_14350</name>
</gene>